<dbReference type="GO" id="GO:0051015">
    <property type="term" value="F:actin filament binding"/>
    <property type="evidence" value="ECO:0007669"/>
    <property type="project" value="InterPro"/>
</dbReference>
<evidence type="ECO:0000256" key="4">
    <source>
        <dbReference type="SAM" id="MobiDB-lite"/>
    </source>
</evidence>
<evidence type="ECO:0000313" key="6">
    <source>
        <dbReference type="Proteomes" id="UP000827092"/>
    </source>
</evidence>
<dbReference type="GO" id="GO:0030036">
    <property type="term" value="P:actin cytoskeleton organization"/>
    <property type="evidence" value="ECO:0007669"/>
    <property type="project" value="InterPro"/>
</dbReference>
<dbReference type="Pfam" id="PF00630">
    <property type="entry name" value="Filamin"/>
    <property type="match status" value="5"/>
</dbReference>
<feature type="repeat" description="Filamin" evidence="3">
    <location>
        <begin position="344"/>
        <end position="444"/>
    </location>
</feature>
<reference evidence="5 6" key="1">
    <citation type="journal article" date="2022" name="Nat. Ecol. Evol.">
        <title>A masculinizing supergene underlies an exaggerated male reproductive morph in a spider.</title>
        <authorList>
            <person name="Hendrickx F."/>
            <person name="De Corte Z."/>
            <person name="Sonet G."/>
            <person name="Van Belleghem S.M."/>
            <person name="Kostlbacher S."/>
            <person name="Vangestel C."/>
        </authorList>
    </citation>
    <scope>NUCLEOTIDE SEQUENCE [LARGE SCALE GENOMIC DNA]</scope>
    <source>
        <strain evidence="5">W744_W776</strain>
    </source>
</reference>
<feature type="region of interest" description="Disordered" evidence="4">
    <location>
        <begin position="691"/>
        <end position="797"/>
    </location>
</feature>
<feature type="repeat" description="Filamin" evidence="3">
    <location>
        <begin position="254"/>
        <end position="346"/>
    </location>
</feature>
<comment type="caution">
    <text evidence="5">The sequence shown here is derived from an EMBL/GenBank/DDBJ whole genome shotgun (WGS) entry which is preliminary data.</text>
</comment>
<keyword evidence="6" id="KW-1185">Reference proteome</keyword>
<feature type="repeat" description="Filamin" evidence="3">
    <location>
        <begin position="23"/>
        <end position="72"/>
    </location>
</feature>
<gene>
    <name evidence="5" type="ORF">JTE90_006382</name>
</gene>
<comment type="similarity">
    <text evidence="1">Belongs to the filamin family.</text>
</comment>
<dbReference type="Proteomes" id="UP000827092">
    <property type="component" value="Unassembled WGS sequence"/>
</dbReference>
<sequence length="797" mass="87862">MAHVPKTPDVFAEEPNFGNLKMPSSKFDKPVIVDNHDGTITFKYDPKEIGTHELYIKYNRETVQGSPYKFHVDSVGSGPLTAYGCGLVQGVAGEPCTITVSNKNSSSGKIDVSVEGPSKPEVTCHDNKDGTMSVVYVPPSPGEYKVTIKAGNHHIKGSPFTAKVTAEGRKRSQITLGHSSEVSLNVQEKDFKCLNASIVAPSGLEEPCFLKKREKDGSLGISFTPREEGEHLVNVKKLGKHLAGSPFKINVLVKDIGNASNVKVTGNGIREGKTHTENQLVLHTNDAGFGGVNFSVEGRSTSELKCEDKGDGIIVCSYKPTEPGYYVINLKFADHHIPGSPYTVKVTGPGSNIVRETIKRKVEQAPIADIGQEARLCFKLPGTNAFDMAAKVTNPTSVTDDAVIVDLEECLYGVFFTPKEPGVHTVSVKCKDIHIPGSPFQYTVGSVQGTGAHKVHAGGLGLERGGANEPLLLAADCFNFQLHFKTMSEYMNLLGKCGMRFTGSPITLSPQLDDYGIENILHPVSSKRGVQFRVILYVPTLEQNELRINFPADDTMEVHMEHGQRKMAKRHQQLSWSRDCRYLFKLPEGVSKSCVTATWTHDSFLIIQSRSQRPVTVYGEKEDEVDQIVPSRVCGILRPHLDLSIIKDMMWLHQSEVDEICNYLETRGMVPETHDVLGMLKRPSGKLQQCKKSQVSKRLDKETETGDNLELEKTAECQEGKDLEESMEVKESTSLAEESEEKQSSETTQEKYEVAPVESLEGKGQKSELESVKSEIKLEPLPEHQKDESVMETDTTL</sequence>
<dbReference type="PANTHER" id="PTHR38537">
    <property type="entry name" value="JITTERBUG, ISOFORM N"/>
    <property type="match status" value="1"/>
</dbReference>
<feature type="compositionally biased region" description="Basic and acidic residues" evidence="4">
    <location>
        <begin position="760"/>
        <end position="789"/>
    </location>
</feature>
<dbReference type="InterPro" id="IPR017868">
    <property type="entry name" value="Filamin/ABP280_repeat-like"/>
</dbReference>
<feature type="repeat" description="Filamin" evidence="3">
    <location>
        <begin position="162"/>
        <end position="251"/>
    </location>
</feature>
<dbReference type="AlphaFoldDB" id="A0AAV6VZ12"/>
<accession>A0AAV6VZ12</accession>
<organism evidence="5 6">
    <name type="scientific">Oedothorax gibbosus</name>
    <dbReference type="NCBI Taxonomy" id="931172"/>
    <lineage>
        <taxon>Eukaryota</taxon>
        <taxon>Metazoa</taxon>
        <taxon>Ecdysozoa</taxon>
        <taxon>Arthropoda</taxon>
        <taxon>Chelicerata</taxon>
        <taxon>Arachnida</taxon>
        <taxon>Araneae</taxon>
        <taxon>Araneomorphae</taxon>
        <taxon>Entelegynae</taxon>
        <taxon>Araneoidea</taxon>
        <taxon>Linyphiidae</taxon>
        <taxon>Erigoninae</taxon>
        <taxon>Oedothorax</taxon>
    </lineage>
</organism>
<keyword evidence="2" id="KW-0677">Repeat</keyword>
<dbReference type="SUPFAM" id="SSF81296">
    <property type="entry name" value="E set domains"/>
    <property type="match status" value="5"/>
</dbReference>
<dbReference type="PROSITE" id="PS50194">
    <property type="entry name" value="FILAMIN_REPEAT"/>
    <property type="match status" value="5"/>
</dbReference>
<dbReference type="PANTHER" id="PTHR38537:SF8">
    <property type="entry name" value="FILAMIN-A"/>
    <property type="match status" value="1"/>
</dbReference>
<feature type="repeat" description="Filamin" evidence="3">
    <location>
        <begin position="72"/>
        <end position="164"/>
    </location>
</feature>
<evidence type="ECO:0000256" key="1">
    <source>
        <dbReference type="ARBA" id="ARBA00009238"/>
    </source>
</evidence>
<dbReference type="SMART" id="SM00557">
    <property type="entry name" value="IG_FLMN"/>
    <property type="match status" value="5"/>
</dbReference>
<evidence type="ECO:0000256" key="3">
    <source>
        <dbReference type="PROSITE-ProRule" id="PRU00087"/>
    </source>
</evidence>
<dbReference type="InterPro" id="IPR001298">
    <property type="entry name" value="Filamin/ABP280_rpt"/>
</dbReference>
<evidence type="ECO:0000313" key="5">
    <source>
        <dbReference type="EMBL" id="KAG8200801.1"/>
    </source>
</evidence>
<proteinExistence type="inferred from homology"/>
<dbReference type="EMBL" id="JAFNEN010000013">
    <property type="protein sequence ID" value="KAG8200801.1"/>
    <property type="molecule type" value="Genomic_DNA"/>
</dbReference>
<dbReference type="Gene3D" id="2.60.40.10">
    <property type="entry name" value="Immunoglobulins"/>
    <property type="match status" value="5"/>
</dbReference>
<evidence type="ECO:0000256" key="2">
    <source>
        <dbReference type="ARBA" id="ARBA00022737"/>
    </source>
</evidence>
<dbReference type="InterPro" id="IPR044801">
    <property type="entry name" value="Filamin"/>
</dbReference>
<feature type="compositionally biased region" description="Basic and acidic residues" evidence="4">
    <location>
        <begin position="697"/>
        <end position="731"/>
    </location>
</feature>
<dbReference type="InterPro" id="IPR014756">
    <property type="entry name" value="Ig_E-set"/>
</dbReference>
<protein>
    <submittedName>
        <fullName evidence="5">Uncharacterized protein</fullName>
    </submittedName>
</protein>
<feature type="compositionally biased region" description="Basic and acidic residues" evidence="4">
    <location>
        <begin position="741"/>
        <end position="753"/>
    </location>
</feature>
<name>A0AAV6VZ12_9ARAC</name>
<dbReference type="InterPro" id="IPR013783">
    <property type="entry name" value="Ig-like_fold"/>
</dbReference>